<evidence type="ECO:0000256" key="2">
    <source>
        <dbReference type="ARBA" id="ARBA00004397"/>
    </source>
</evidence>
<dbReference type="GO" id="GO:0005789">
    <property type="term" value="C:endoplasmic reticulum membrane"/>
    <property type="evidence" value="ECO:0007669"/>
    <property type="project" value="UniProtKB-SubCell"/>
</dbReference>
<dbReference type="Pfam" id="PF04811">
    <property type="entry name" value="Sec23_trunk"/>
    <property type="match status" value="1"/>
</dbReference>
<dbReference type="Proteomes" id="UP000009022">
    <property type="component" value="Unassembled WGS sequence"/>
</dbReference>
<feature type="compositionally biased region" description="Low complexity" evidence="7">
    <location>
        <begin position="92"/>
        <end position="116"/>
    </location>
</feature>
<feature type="compositionally biased region" description="Pro residues" evidence="7">
    <location>
        <begin position="179"/>
        <end position="192"/>
    </location>
</feature>
<dbReference type="GO" id="GO:0090110">
    <property type="term" value="P:COPII-coated vesicle cargo loading"/>
    <property type="evidence" value="ECO:0000318"/>
    <property type="project" value="GO_Central"/>
</dbReference>
<evidence type="ECO:0000259" key="9">
    <source>
        <dbReference type="Pfam" id="PF04810"/>
    </source>
</evidence>
<dbReference type="eggNOG" id="KOG1984">
    <property type="taxonomic scope" value="Eukaryota"/>
</dbReference>
<dbReference type="InterPro" id="IPR036180">
    <property type="entry name" value="Gelsolin-like_dom_sf"/>
</dbReference>
<dbReference type="RefSeq" id="XP_002115410.1">
    <property type="nucleotide sequence ID" value="XM_002115374.1"/>
</dbReference>
<sequence length="1011" mass="112805">MPPSSTGQQFPASSQGLQMPPSSTGQQFPPSSQGFQMPPSSTGQQFPPSSQGFQMPPSSTGQQFPPVSQGLQMPPTTGQQFPPSSQGEQLLPPGRGQQYPSSSQGQQYPPSSQGQPLLPPSKGQKYPPSAQGQQMLPPGRGQQYPPLSQGQQLPPSSQGQQTLPPGRGQQFQPSSQQTPPLPQGQQLPPPPHGLASSQRQQFSPQGPLTQPQQQSKGGLATFPPPMQSQTPNRPQKSAINPDAMPNPIDELKNARTEFQTHVNGVSPPPVMMNYSVKEAVNCSPRFLRSSMYNIPISSGVMKDTKLPLSVCIQPLNKIPPQDQLPIVNTLPHGPVRCNRCRAYMNPFMYFINNGQRFLCNLCNGHTDVPQEYFCNVDHRGIRADKDMRPELNFPSYEFIVNQDYCRNNKFPETPAYVFVIDVSYNSIQSGMVNLLCRSLLPLLDNLPRVDGADDSDIRVGIITYDKSIQFYNLKDSLVTPQMLVVADTEDVFIPLLDGFFVKPAEAKSMLQSVAEQIPAMFQNSRHTETVLGQAVKAGFLALKEAERCGKVFLFNTSLPTAEAPGRLKNRDDRKSLGTDKEKNLLQPQIPFYKNLAKECVKHGVGVDLFLFPNGYTDVATIGCLSSVTGGSIYKYSHFKAAQDGARFCSDLSANLNRAVGFDAIMRLRTSAGKFRFASIRPTDFYGNFHMENVTDIELATVDSSKSFNIIIKHDDKLEENRLVHLQVALLYTSINGERRLRIHNISFSVGATVQDVYKSCDLETVLSTFTKIAAYNLPLNSPKNIREEITSQCAQALASYRKHCSTGSPPGQLILPECLKLLPVFINSFLNSDLMRGVEISIDDKSWLRHLMNSMKLESLLTSLYPRVLPLHNLNLESSNEPSPIRCTRDKLEKNGAYFLDNGLVLFLWIGSKIDTNWLMNVFGIPSFAELQPESINTIIKLDNPLSEQIHHIMGQIQARKDRCLKLIIVKEEDRMEPWFNYFLVEDRNRNHPSYVDYLCFLHKQIRELLE</sequence>
<dbReference type="Pfam" id="PF00626">
    <property type="entry name" value="Gelsolin"/>
    <property type="match status" value="1"/>
</dbReference>
<evidence type="ECO:0000259" key="10">
    <source>
        <dbReference type="Pfam" id="PF04811"/>
    </source>
</evidence>
<dbReference type="InterPro" id="IPR006896">
    <property type="entry name" value="Sec23/24_trunk_dom"/>
</dbReference>
<dbReference type="GO" id="GO:0000149">
    <property type="term" value="F:SNARE binding"/>
    <property type="evidence" value="ECO:0000318"/>
    <property type="project" value="GO_Central"/>
</dbReference>
<feature type="compositionally biased region" description="Polar residues" evidence="7">
    <location>
        <begin position="227"/>
        <end position="238"/>
    </location>
</feature>
<dbReference type="InterPro" id="IPR036175">
    <property type="entry name" value="Sec23/24_helical_dom_sf"/>
</dbReference>
<dbReference type="KEGG" id="tad:TRIADDRAFT_29202"/>
<dbReference type="HOGENOM" id="CLU_004589_1_1_1"/>
<evidence type="ECO:0000259" key="8">
    <source>
        <dbReference type="Pfam" id="PF00626"/>
    </source>
</evidence>
<dbReference type="CDD" id="cd01479">
    <property type="entry name" value="Sec24-like"/>
    <property type="match status" value="1"/>
</dbReference>
<evidence type="ECO:0000256" key="6">
    <source>
        <dbReference type="ARBA" id="ARBA00023329"/>
    </source>
</evidence>
<dbReference type="PANTHER" id="PTHR13803">
    <property type="entry name" value="SEC24-RELATED PROTEIN"/>
    <property type="match status" value="1"/>
</dbReference>
<dbReference type="SUPFAM" id="SSF82754">
    <property type="entry name" value="C-terminal, gelsolin-like domain of Sec23/24"/>
    <property type="match status" value="1"/>
</dbReference>
<dbReference type="Gene3D" id="3.40.50.410">
    <property type="entry name" value="von Willebrand factor, type A domain"/>
    <property type="match status" value="1"/>
</dbReference>
<dbReference type="Gene3D" id="3.40.20.10">
    <property type="entry name" value="Severin"/>
    <property type="match status" value="1"/>
</dbReference>
<dbReference type="EMBL" id="DS985250">
    <property type="protein sequence ID" value="EDV22255.1"/>
    <property type="molecule type" value="Genomic_DNA"/>
</dbReference>
<dbReference type="GO" id="GO:0070971">
    <property type="term" value="C:endoplasmic reticulum exit site"/>
    <property type="evidence" value="ECO:0000318"/>
    <property type="project" value="GO_Central"/>
</dbReference>
<dbReference type="PANTHER" id="PTHR13803:SF4">
    <property type="entry name" value="SECRETORY 24CD, ISOFORM C"/>
    <property type="match status" value="1"/>
</dbReference>
<keyword evidence="6" id="KW-0968">Cytoplasmic vesicle</keyword>
<dbReference type="OMA" id="NSMMPGP"/>
<dbReference type="GO" id="GO:0030127">
    <property type="term" value="C:COPII vesicle coat"/>
    <property type="evidence" value="ECO:0000318"/>
    <property type="project" value="GO_Central"/>
</dbReference>
<dbReference type="GO" id="GO:0006886">
    <property type="term" value="P:intracellular protein transport"/>
    <property type="evidence" value="ECO:0007669"/>
    <property type="project" value="InterPro"/>
</dbReference>
<dbReference type="Pfam" id="PF04815">
    <property type="entry name" value="Sec23_helical"/>
    <property type="match status" value="1"/>
</dbReference>
<dbReference type="InterPro" id="IPR006895">
    <property type="entry name" value="Znf_Sec23_Sec24"/>
</dbReference>
<dbReference type="STRING" id="10228.B3S4Q3"/>
<feature type="domain" description="Sec23/Sec24 beta-sandwich" evidence="12">
    <location>
        <begin position="660"/>
        <end position="749"/>
    </location>
</feature>
<dbReference type="AlphaFoldDB" id="B3S4Q3"/>
<comment type="subcellular location">
    <subcellularLocation>
        <location evidence="1">Cytoplasmic vesicle</location>
        <location evidence="1">COPII-coated vesicle membrane</location>
        <topology evidence="1">Peripheral membrane protein</topology>
        <orientation evidence="1">Cytoplasmic side</orientation>
    </subcellularLocation>
    <subcellularLocation>
        <location evidence="2">Endoplasmic reticulum membrane</location>
        <topology evidence="2">Peripheral membrane protein</topology>
        <orientation evidence="2">Cytoplasmic side</orientation>
    </subcellularLocation>
</comment>
<reference evidence="13 14" key="1">
    <citation type="journal article" date="2008" name="Nature">
        <title>The Trichoplax genome and the nature of placozoans.</title>
        <authorList>
            <person name="Srivastava M."/>
            <person name="Begovic E."/>
            <person name="Chapman J."/>
            <person name="Putnam N.H."/>
            <person name="Hellsten U."/>
            <person name="Kawashima T."/>
            <person name="Kuo A."/>
            <person name="Mitros T."/>
            <person name="Salamov A."/>
            <person name="Carpenter M.L."/>
            <person name="Signorovitch A.Y."/>
            <person name="Moreno M.A."/>
            <person name="Kamm K."/>
            <person name="Grimwood J."/>
            <person name="Schmutz J."/>
            <person name="Shapiro H."/>
            <person name="Grigoriev I.V."/>
            <person name="Buss L.W."/>
            <person name="Schierwater B."/>
            <person name="Dellaporta S.L."/>
            <person name="Rokhsar D.S."/>
        </authorList>
    </citation>
    <scope>NUCLEOTIDE SEQUENCE [LARGE SCALE GENOMIC DNA]</scope>
    <source>
        <strain evidence="13 14">Grell-BS-1999</strain>
    </source>
</reference>
<dbReference type="SUPFAM" id="SSF82919">
    <property type="entry name" value="Zn-finger domain of Sec23/24"/>
    <property type="match status" value="1"/>
</dbReference>
<feature type="compositionally biased region" description="Polar residues" evidence="7">
    <location>
        <begin position="195"/>
        <end position="216"/>
    </location>
</feature>
<evidence type="ECO:0000256" key="1">
    <source>
        <dbReference type="ARBA" id="ARBA00004299"/>
    </source>
</evidence>
<dbReference type="SUPFAM" id="SSF53300">
    <property type="entry name" value="vWA-like"/>
    <property type="match status" value="1"/>
</dbReference>
<accession>B3S4Q3</accession>
<dbReference type="InterPro" id="IPR012990">
    <property type="entry name" value="Beta-sandwich_Sec23_24"/>
</dbReference>
<evidence type="ECO:0000256" key="3">
    <source>
        <dbReference type="ARBA" id="ARBA00008334"/>
    </source>
</evidence>
<protein>
    <recommendedName>
        <fullName evidence="15">Protein transport protein Sec24C</fullName>
    </recommendedName>
</protein>
<dbReference type="InterPro" id="IPR029006">
    <property type="entry name" value="ADF-H/Gelsolin-like_dom_sf"/>
</dbReference>
<evidence type="ECO:0000313" key="13">
    <source>
        <dbReference type="EMBL" id="EDV22255.1"/>
    </source>
</evidence>
<proteinExistence type="inferred from homology"/>
<dbReference type="Gene3D" id="2.60.40.1670">
    <property type="entry name" value="beta-sandwich domain of Sec23/24"/>
    <property type="match status" value="1"/>
</dbReference>
<keyword evidence="5" id="KW-0653">Protein transport</keyword>
<keyword evidence="14" id="KW-1185">Reference proteome</keyword>
<feature type="domain" description="Sec23/Sec24 trunk" evidence="10">
    <location>
        <begin position="411"/>
        <end position="654"/>
    </location>
</feature>
<dbReference type="InterPro" id="IPR050550">
    <property type="entry name" value="SEC23_SEC24_subfamily"/>
</dbReference>
<feature type="compositionally biased region" description="Polar residues" evidence="7">
    <location>
        <begin position="1"/>
        <end position="88"/>
    </location>
</feature>
<feature type="domain" description="Gelsolin-like" evidence="8">
    <location>
        <begin position="879"/>
        <end position="954"/>
    </location>
</feature>
<keyword evidence="4" id="KW-0813">Transport</keyword>
<organism evidence="13 14">
    <name type="scientific">Trichoplax adhaerens</name>
    <name type="common">Trichoplax reptans</name>
    <dbReference type="NCBI Taxonomy" id="10228"/>
    <lineage>
        <taxon>Eukaryota</taxon>
        <taxon>Metazoa</taxon>
        <taxon>Placozoa</taxon>
        <taxon>Uniplacotomia</taxon>
        <taxon>Trichoplacea</taxon>
        <taxon>Trichoplacidae</taxon>
        <taxon>Trichoplax</taxon>
    </lineage>
</organism>
<comment type="similarity">
    <text evidence="3">Belongs to the SEC23/SEC24 family. SEC24 subfamily.</text>
</comment>
<evidence type="ECO:0000256" key="5">
    <source>
        <dbReference type="ARBA" id="ARBA00022927"/>
    </source>
</evidence>
<dbReference type="FunFam" id="3.40.50.410:FF:000020">
    <property type="entry name" value="protein transport protein Sec24D isoform X1"/>
    <property type="match status" value="1"/>
</dbReference>
<dbReference type="PhylomeDB" id="B3S4Q3"/>
<evidence type="ECO:0000259" key="11">
    <source>
        <dbReference type="Pfam" id="PF04815"/>
    </source>
</evidence>
<feature type="domain" description="Sec23/Sec24 helical" evidence="11">
    <location>
        <begin position="761"/>
        <end position="861"/>
    </location>
</feature>
<dbReference type="SUPFAM" id="SSF81811">
    <property type="entry name" value="Helical domain of Sec23/24"/>
    <property type="match status" value="1"/>
</dbReference>
<dbReference type="Pfam" id="PF04810">
    <property type="entry name" value="zf-Sec23_Sec24"/>
    <property type="match status" value="1"/>
</dbReference>
<dbReference type="InterPro" id="IPR036465">
    <property type="entry name" value="vWFA_dom_sf"/>
</dbReference>
<dbReference type="InterPro" id="IPR006900">
    <property type="entry name" value="Sec23/24_helical_dom"/>
</dbReference>
<evidence type="ECO:0008006" key="15">
    <source>
        <dbReference type="Google" id="ProtNLM"/>
    </source>
</evidence>
<gene>
    <name evidence="13" type="ORF">TRIADDRAFT_29202</name>
</gene>
<dbReference type="InterPro" id="IPR041742">
    <property type="entry name" value="Sec24-like_trunk_dom"/>
</dbReference>
<evidence type="ECO:0000259" key="12">
    <source>
        <dbReference type="Pfam" id="PF08033"/>
    </source>
</evidence>
<dbReference type="CTD" id="6756493"/>
<dbReference type="Gene3D" id="2.30.30.380">
    <property type="entry name" value="Zn-finger domain of Sec23/24"/>
    <property type="match status" value="1"/>
</dbReference>
<dbReference type="InterPro" id="IPR036174">
    <property type="entry name" value="Znf_Sec23_Sec24_sf"/>
</dbReference>
<dbReference type="GO" id="GO:0008270">
    <property type="term" value="F:zinc ion binding"/>
    <property type="evidence" value="ECO:0000318"/>
    <property type="project" value="GO_Central"/>
</dbReference>
<dbReference type="SUPFAM" id="SSF81995">
    <property type="entry name" value="beta-sandwich domain of Sec23/24"/>
    <property type="match status" value="1"/>
</dbReference>
<name>B3S4Q3_TRIAD</name>
<evidence type="ECO:0000313" key="14">
    <source>
        <dbReference type="Proteomes" id="UP000009022"/>
    </source>
</evidence>
<evidence type="ECO:0000256" key="4">
    <source>
        <dbReference type="ARBA" id="ARBA00022448"/>
    </source>
</evidence>
<dbReference type="Pfam" id="PF08033">
    <property type="entry name" value="Sec23_BS"/>
    <property type="match status" value="1"/>
</dbReference>
<feature type="region of interest" description="Disordered" evidence="7">
    <location>
        <begin position="1"/>
        <end position="249"/>
    </location>
</feature>
<dbReference type="Gene3D" id="1.20.120.730">
    <property type="entry name" value="Sec23/Sec24 helical domain"/>
    <property type="match status" value="1"/>
</dbReference>
<evidence type="ECO:0000256" key="7">
    <source>
        <dbReference type="SAM" id="MobiDB-lite"/>
    </source>
</evidence>
<feature type="compositionally biased region" description="Low complexity" evidence="7">
    <location>
        <begin position="141"/>
        <end position="178"/>
    </location>
</feature>
<dbReference type="FunCoup" id="B3S4Q3">
    <property type="interactions" value="2988"/>
</dbReference>
<dbReference type="GeneID" id="6756493"/>
<dbReference type="InParanoid" id="B3S4Q3"/>
<feature type="domain" description="Zinc finger Sec23/Sec24-type" evidence="9">
    <location>
        <begin position="334"/>
        <end position="372"/>
    </location>
</feature>
<dbReference type="OrthoDB" id="49016at2759"/>
<dbReference type="InterPro" id="IPR007123">
    <property type="entry name" value="Gelsolin-like_dom"/>
</dbReference>